<protein>
    <recommendedName>
        <fullName evidence="3">Ribose-5-phosphate isomerase A</fullName>
        <ecNumber evidence="3">5.3.1.6</ecNumber>
    </recommendedName>
    <alternativeName>
        <fullName evidence="3">Phosphoriboisomerase A</fullName>
        <shortName evidence="3">PRI</shortName>
    </alternativeName>
</protein>
<dbReference type="InterPro" id="IPR020672">
    <property type="entry name" value="Ribose5P_isomerase_typA_subgr"/>
</dbReference>
<feature type="binding site" evidence="3">
    <location>
        <begin position="84"/>
        <end position="87"/>
    </location>
    <ligand>
        <name>substrate</name>
    </ligand>
</feature>
<evidence type="ECO:0000256" key="2">
    <source>
        <dbReference type="ARBA" id="ARBA00023235"/>
    </source>
</evidence>
<dbReference type="SUPFAM" id="SSF100950">
    <property type="entry name" value="NagB/RpiA/CoA transferase-like"/>
    <property type="match status" value="1"/>
</dbReference>
<dbReference type="HAMAP" id="MF_00170">
    <property type="entry name" value="Rib_5P_isom_A"/>
    <property type="match status" value="1"/>
</dbReference>
<dbReference type="GO" id="GO:0009052">
    <property type="term" value="P:pentose-phosphate shunt, non-oxidative branch"/>
    <property type="evidence" value="ECO:0007669"/>
    <property type="project" value="UniProtKB-UniRule"/>
</dbReference>
<dbReference type="RefSeq" id="WP_033101410.1">
    <property type="nucleotide sequence ID" value="NZ_JACEIP010000012.1"/>
</dbReference>
<comment type="pathway">
    <text evidence="3">Carbohydrate degradation; pentose phosphate pathway; D-ribose 5-phosphate from D-ribulose 5-phosphate (non-oxidative stage): step 1/1.</text>
</comment>
<evidence type="ECO:0000256" key="3">
    <source>
        <dbReference type="HAMAP-Rule" id="MF_00170"/>
    </source>
</evidence>
<evidence type="ECO:0000313" key="4">
    <source>
        <dbReference type="EMBL" id="MBA4543161.1"/>
    </source>
</evidence>
<feature type="binding site" evidence="3">
    <location>
        <position position="124"/>
    </location>
    <ligand>
        <name>substrate</name>
    </ligand>
</feature>
<sequence length="230" mass="25252">MKHSKSEKQIAGEKATDYIKDGMVVGLGTGSTVYYTIKRLGTLVKKGLKIEAVSTSSATTKLAKSLGIPLVSANDVSRIDVTIDGADEIDPRFYAIKGGGGALLYEKIVATISRKVICVVDSTKLTNQIGRFPLPVEVVPFAYKHVLKKLAKNGLEATLRLNEDKKPYLTDEKNMILDLRLGRIESPTELADWLNGIPGIVEHGLFIDLINEVMVGEKNLCKILKRKQDR</sequence>
<dbReference type="SUPFAM" id="SSF75445">
    <property type="entry name" value="D-ribose-5-phosphate isomerase (RpiA), lid domain"/>
    <property type="match status" value="1"/>
</dbReference>
<dbReference type="NCBIfam" id="TIGR00021">
    <property type="entry name" value="rpiA"/>
    <property type="match status" value="1"/>
</dbReference>
<dbReference type="PANTHER" id="PTHR11934">
    <property type="entry name" value="RIBOSE-5-PHOSPHATE ISOMERASE"/>
    <property type="match status" value="1"/>
</dbReference>
<comment type="catalytic activity">
    <reaction evidence="1 3">
        <text>aldehydo-D-ribose 5-phosphate = D-ribulose 5-phosphate</text>
        <dbReference type="Rhea" id="RHEA:14657"/>
        <dbReference type="ChEBI" id="CHEBI:58121"/>
        <dbReference type="ChEBI" id="CHEBI:58273"/>
        <dbReference type="EC" id="5.3.1.6"/>
    </reaction>
</comment>
<comment type="similarity">
    <text evidence="3">Belongs to the ribose 5-phosphate isomerase family.</text>
</comment>
<name>A0A7W1XAR3_9BACL</name>
<dbReference type="InterPro" id="IPR037171">
    <property type="entry name" value="NagB/RpiA_transferase-like"/>
</dbReference>
<feature type="binding site" evidence="3">
    <location>
        <begin position="97"/>
        <end position="100"/>
    </location>
    <ligand>
        <name>substrate</name>
    </ligand>
</feature>
<comment type="caution">
    <text evidence="4">The sequence shown here is derived from an EMBL/GenBank/DDBJ whole genome shotgun (WGS) entry which is preliminary data.</text>
</comment>
<dbReference type="EMBL" id="JACEIP010000012">
    <property type="protein sequence ID" value="MBA4543161.1"/>
    <property type="molecule type" value="Genomic_DNA"/>
</dbReference>
<dbReference type="Pfam" id="PF06026">
    <property type="entry name" value="Rib_5-P_isom_A"/>
    <property type="match status" value="1"/>
</dbReference>
<organism evidence="4 5">
    <name type="scientific">Thermoactinomyces daqus</name>
    <dbReference type="NCBI Taxonomy" id="1329516"/>
    <lineage>
        <taxon>Bacteria</taxon>
        <taxon>Bacillati</taxon>
        <taxon>Bacillota</taxon>
        <taxon>Bacilli</taxon>
        <taxon>Bacillales</taxon>
        <taxon>Thermoactinomycetaceae</taxon>
        <taxon>Thermoactinomyces</taxon>
    </lineage>
</organism>
<dbReference type="InterPro" id="IPR004788">
    <property type="entry name" value="Ribose5P_isomerase_type_A"/>
</dbReference>
<evidence type="ECO:0000313" key="5">
    <source>
        <dbReference type="Proteomes" id="UP000530514"/>
    </source>
</evidence>
<dbReference type="CDD" id="cd01398">
    <property type="entry name" value="RPI_A"/>
    <property type="match status" value="1"/>
</dbReference>
<accession>A0A7W1XAR3</accession>
<dbReference type="AlphaFoldDB" id="A0A7W1XAR3"/>
<dbReference type="PANTHER" id="PTHR11934:SF0">
    <property type="entry name" value="RIBOSE-5-PHOSPHATE ISOMERASE"/>
    <property type="match status" value="1"/>
</dbReference>
<dbReference type="Gene3D" id="3.40.50.1360">
    <property type="match status" value="1"/>
</dbReference>
<keyword evidence="5" id="KW-1185">Reference proteome</keyword>
<dbReference type="FunFam" id="3.40.50.1360:FF:000001">
    <property type="entry name" value="Ribose-5-phosphate isomerase A"/>
    <property type="match status" value="1"/>
</dbReference>
<comment type="subunit">
    <text evidence="3">Homodimer.</text>
</comment>
<dbReference type="GO" id="GO:0005829">
    <property type="term" value="C:cytosol"/>
    <property type="evidence" value="ECO:0007669"/>
    <property type="project" value="TreeGrafter"/>
</dbReference>
<evidence type="ECO:0000256" key="1">
    <source>
        <dbReference type="ARBA" id="ARBA00001713"/>
    </source>
</evidence>
<reference evidence="4 5" key="1">
    <citation type="submission" date="2020-07" db="EMBL/GenBank/DDBJ databases">
        <authorList>
            <person name="Feng H."/>
        </authorList>
    </citation>
    <scope>NUCLEOTIDE SEQUENCE [LARGE SCALE GENOMIC DNA]</scope>
    <source>
        <strain evidence="5">s-11</strain>
    </source>
</reference>
<proteinExistence type="inferred from homology"/>
<feature type="binding site" evidence="3">
    <location>
        <begin position="29"/>
        <end position="32"/>
    </location>
    <ligand>
        <name>substrate</name>
    </ligand>
</feature>
<dbReference type="Proteomes" id="UP000530514">
    <property type="component" value="Unassembled WGS sequence"/>
</dbReference>
<dbReference type="Gene3D" id="3.30.70.260">
    <property type="match status" value="1"/>
</dbReference>
<dbReference type="EC" id="5.3.1.6" evidence="3"/>
<dbReference type="GO" id="GO:0004751">
    <property type="term" value="F:ribose-5-phosphate isomerase activity"/>
    <property type="evidence" value="ECO:0007669"/>
    <property type="project" value="UniProtKB-UniRule"/>
</dbReference>
<keyword evidence="2 3" id="KW-0413">Isomerase</keyword>
<dbReference type="UniPathway" id="UPA00115">
    <property type="reaction ID" value="UER00412"/>
</dbReference>
<feature type="active site" description="Proton acceptor" evidence="3">
    <location>
        <position position="106"/>
    </location>
</feature>
<dbReference type="NCBIfam" id="NF001924">
    <property type="entry name" value="PRK00702.1"/>
    <property type="match status" value="1"/>
</dbReference>
<dbReference type="GO" id="GO:0006014">
    <property type="term" value="P:D-ribose metabolic process"/>
    <property type="evidence" value="ECO:0007669"/>
    <property type="project" value="TreeGrafter"/>
</dbReference>
<gene>
    <name evidence="3 4" type="primary">rpiA</name>
    <name evidence="4" type="ORF">H1164_09635</name>
</gene>
<comment type="function">
    <text evidence="3">Catalyzes the reversible conversion of ribose-5-phosphate to ribulose 5-phosphate.</text>
</comment>
<dbReference type="OrthoDB" id="5870696at2"/>